<dbReference type="InterPro" id="IPR011910">
    <property type="entry name" value="RfaF"/>
</dbReference>
<dbReference type="OrthoDB" id="9760688at2"/>
<name>A0A6N6MZI1_9BACT</name>
<dbReference type="AlphaFoldDB" id="A0A6N6MZI1"/>
<dbReference type="Proteomes" id="UP000438699">
    <property type="component" value="Unassembled WGS sequence"/>
</dbReference>
<dbReference type="SUPFAM" id="SSF53756">
    <property type="entry name" value="UDP-Glycosyltransferase/glycogen phosphorylase"/>
    <property type="match status" value="1"/>
</dbReference>
<dbReference type="Pfam" id="PF01075">
    <property type="entry name" value="Glyco_transf_9"/>
    <property type="match status" value="1"/>
</dbReference>
<keyword evidence="1" id="KW-0328">Glycosyltransferase</keyword>
<organism evidence="6 7">
    <name type="scientific">Pseudodesulfovibrio senegalensis</name>
    <dbReference type="NCBI Taxonomy" id="1721087"/>
    <lineage>
        <taxon>Bacteria</taxon>
        <taxon>Pseudomonadati</taxon>
        <taxon>Thermodesulfobacteriota</taxon>
        <taxon>Desulfovibrionia</taxon>
        <taxon>Desulfovibrionales</taxon>
        <taxon>Desulfovibrionaceae</taxon>
    </lineage>
</organism>
<dbReference type="GO" id="GO:0008713">
    <property type="term" value="F:ADP-heptose-lipopolysaccharide heptosyltransferase activity"/>
    <property type="evidence" value="ECO:0007669"/>
    <property type="project" value="UniProtKB-EC"/>
</dbReference>
<reference evidence="6 7" key="1">
    <citation type="journal article" date="2017" name="Int. J. Syst. Evol. Microbiol.">
        <title>Desulfovibrio senegalensis sp. nov., a mesophilic sulfate reducer isolated from marine sediment.</title>
        <authorList>
            <person name="Thioye A."/>
            <person name="Gam Z.B.A."/>
            <person name="Mbengue M."/>
            <person name="Cayol J.L."/>
            <person name="Joseph-Bartoli M."/>
            <person name="Toure-Kane C."/>
            <person name="Labat M."/>
        </authorList>
    </citation>
    <scope>NUCLEOTIDE SEQUENCE [LARGE SCALE GENOMIC DNA]</scope>
    <source>
        <strain evidence="6 7">DSM 101509</strain>
    </source>
</reference>
<dbReference type="EC" id="2.4.99.24" evidence="4"/>
<proteinExistence type="inferred from homology"/>
<comment type="similarity">
    <text evidence="3">Belongs to the glycosyltransferase 9 family.</text>
</comment>
<dbReference type="Gene3D" id="3.40.50.2000">
    <property type="entry name" value="Glycogen Phosphorylase B"/>
    <property type="match status" value="2"/>
</dbReference>
<dbReference type="EMBL" id="WAIE01000006">
    <property type="protein sequence ID" value="KAB1440937.1"/>
    <property type="molecule type" value="Genomic_DNA"/>
</dbReference>
<accession>A0A6N6MZI1</accession>
<dbReference type="GO" id="GO:0005829">
    <property type="term" value="C:cytosol"/>
    <property type="evidence" value="ECO:0007669"/>
    <property type="project" value="TreeGrafter"/>
</dbReference>
<evidence type="ECO:0000256" key="2">
    <source>
        <dbReference type="ARBA" id="ARBA00022679"/>
    </source>
</evidence>
<dbReference type="CDD" id="cd03789">
    <property type="entry name" value="GT9_LPS_heptosyltransferase"/>
    <property type="match status" value="1"/>
</dbReference>
<sequence length="348" mass="38671">MHEYRKIGVWQTAFIGDAVLTLPLLAALHQRHPEAEIHLWVRAGLEPLFAGQPGVHAVHGFDKRGTDRSLFSAMRLGRQIRAQGFDLWISAHRSLRSALVARSTGIATRIGYDTPWFNRMAYTTTVSRRFDQLEEIERLHQLLAPLGISLPAPQARLTLPQAEQDRAEKFWHENGLVGDRVLGVHPGSTWPTKCWLPEYFAKIIRKAANHGITVLVFGGPEETRLVADIIEKAGGTGRYVHNLAGRLSLVELAAAIGRLDACLTNDSGPMHLAWTQGVPLVSLFGPTVRKLGFFPRGEDSTVLEVELGCRPCGLHGPKRCPKRHHKCMKAITPDMVWDALAPLLDEEL</sequence>
<comment type="catalytic activity">
    <reaction evidence="5">
        <text>an L-alpha-D-Hep-(1-&gt;5)-[alpha-Kdo-(2-&gt;4)]-alpha-Kdo-(2-&gt;6)-lipid A + ADP-L-glycero-beta-D-manno-heptose = an L-alpha-D-Hep-(1-&gt;3)-L-alpha-D-Hep-(1-&gt;5)-[alpha-Kdo-(2-&gt;4)]-alpha-Kdo-(2-&gt;6)-lipid A + ADP + H(+)</text>
        <dbReference type="Rhea" id="RHEA:74071"/>
        <dbReference type="ChEBI" id="CHEBI:15378"/>
        <dbReference type="ChEBI" id="CHEBI:61506"/>
        <dbReference type="ChEBI" id="CHEBI:193068"/>
        <dbReference type="ChEBI" id="CHEBI:193069"/>
        <dbReference type="ChEBI" id="CHEBI:456216"/>
        <dbReference type="EC" id="2.4.99.24"/>
    </reaction>
</comment>
<dbReference type="GO" id="GO:0009244">
    <property type="term" value="P:lipopolysaccharide core region biosynthetic process"/>
    <property type="evidence" value="ECO:0007669"/>
    <property type="project" value="TreeGrafter"/>
</dbReference>
<evidence type="ECO:0000313" key="7">
    <source>
        <dbReference type="Proteomes" id="UP000438699"/>
    </source>
</evidence>
<gene>
    <name evidence="6" type="primary">waaF</name>
    <name evidence="6" type="ORF">F8A88_13170</name>
</gene>
<evidence type="ECO:0000256" key="4">
    <source>
        <dbReference type="ARBA" id="ARBA00044042"/>
    </source>
</evidence>
<keyword evidence="7" id="KW-1185">Reference proteome</keyword>
<dbReference type="PANTHER" id="PTHR30160:SF1">
    <property type="entry name" value="LIPOPOLYSACCHARIDE 1,2-N-ACETYLGLUCOSAMINETRANSFERASE-RELATED"/>
    <property type="match status" value="1"/>
</dbReference>
<protein>
    <recommendedName>
        <fullName evidence="4">lipopolysaccharide heptosyltransferase II</fullName>
        <ecNumber evidence="4">2.4.99.24</ecNumber>
    </recommendedName>
</protein>
<evidence type="ECO:0000256" key="3">
    <source>
        <dbReference type="ARBA" id="ARBA00043995"/>
    </source>
</evidence>
<evidence type="ECO:0000313" key="6">
    <source>
        <dbReference type="EMBL" id="KAB1440937.1"/>
    </source>
</evidence>
<dbReference type="InterPro" id="IPR051199">
    <property type="entry name" value="LPS_LOS_Heptosyltrfase"/>
</dbReference>
<dbReference type="NCBIfam" id="TIGR02195">
    <property type="entry name" value="heptsyl_trn_II"/>
    <property type="match status" value="1"/>
</dbReference>
<evidence type="ECO:0000256" key="1">
    <source>
        <dbReference type="ARBA" id="ARBA00022676"/>
    </source>
</evidence>
<evidence type="ECO:0000256" key="5">
    <source>
        <dbReference type="ARBA" id="ARBA00047503"/>
    </source>
</evidence>
<comment type="caution">
    <text evidence="6">The sequence shown here is derived from an EMBL/GenBank/DDBJ whole genome shotgun (WGS) entry which is preliminary data.</text>
</comment>
<dbReference type="InterPro" id="IPR002201">
    <property type="entry name" value="Glyco_trans_9"/>
</dbReference>
<dbReference type="PANTHER" id="PTHR30160">
    <property type="entry name" value="TETRAACYLDISACCHARIDE 4'-KINASE-RELATED"/>
    <property type="match status" value="1"/>
</dbReference>
<keyword evidence="2 6" id="KW-0808">Transferase</keyword>